<dbReference type="Pfam" id="PF01699">
    <property type="entry name" value="Na_Ca_ex"/>
    <property type="match status" value="2"/>
</dbReference>
<feature type="transmembrane region" description="Helical" evidence="5">
    <location>
        <begin position="88"/>
        <end position="112"/>
    </location>
</feature>
<feature type="transmembrane region" description="Helical" evidence="5">
    <location>
        <begin position="124"/>
        <end position="145"/>
    </location>
</feature>
<reference evidence="7 8" key="1">
    <citation type="journal article" date="2007" name="Appl. Environ. Microbiol.">
        <title>Genome sequence of the cellulolytic gliding bacterium Cytophaga hutchinsonii.</title>
        <authorList>
            <person name="Xie G."/>
            <person name="Bruce D.C."/>
            <person name="Challacombe J.F."/>
            <person name="Chertkov O."/>
            <person name="Detter J.C."/>
            <person name="Gilna P."/>
            <person name="Han C.S."/>
            <person name="Lucas S."/>
            <person name="Misra M."/>
            <person name="Myers G.L."/>
            <person name="Richardson P."/>
            <person name="Tapia R."/>
            <person name="Thayer N."/>
            <person name="Thompson L.S."/>
            <person name="Brettin T.S."/>
            <person name="Henrissat B."/>
            <person name="Wilson D.B."/>
            <person name="McBride M.J."/>
        </authorList>
    </citation>
    <scope>NUCLEOTIDE SEQUENCE [LARGE SCALE GENOMIC DNA]</scope>
    <source>
        <strain evidence="8">ATCC 33406 / DSM 1761 / CIP 103989 / NBRC 15051 / NCIMB 9469 / D465</strain>
    </source>
</reference>
<feature type="transmembrane region" description="Helical" evidence="5">
    <location>
        <begin position="57"/>
        <end position="76"/>
    </location>
</feature>
<sequence length="382" mass="41590">MHACANSLISLRPIRNKMLSYNLPNCRKMKLLLQWTIIIPILAWALFFSGFIDNNTIVQIIASILLILSVMSAVHHSEIIAHRVGEPYGTIILAIAITVIEVSIIVSLMVSGGQESVSLARDTVYSATMLILNGIVGLSLFIGGLKHHEQEFSKHSVTIALVSLISIVVFTLVVPTFTESVHGSYYSTPQLIFASIACLVIYFFFLFAQTSRHREYFLSGKDDTDNVTVISNWNLAISLLFLLVSLGIVVLLAKTLSPTIESIIISYQLPVTLVGVVIAIIILLPECIAAIIAARNNKLQTSLNLSLGSALASIGLTIPSVAVVCIMNDMKIIMGLDIKSIILLGLSVFTVMLSLSSGRTNIVYGVVLLVNLFAFIFLIIYP</sequence>
<comment type="subcellular location">
    <subcellularLocation>
        <location evidence="1">Membrane</location>
        <topology evidence="1">Multi-pass membrane protein</topology>
    </subcellularLocation>
</comment>
<feature type="transmembrane region" description="Helical" evidence="5">
    <location>
        <begin position="305"/>
        <end position="326"/>
    </location>
</feature>
<gene>
    <name evidence="7" type="primary">chaA</name>
    <name evidence="7" type="ordered locus">CHU_1979</name>
</gene>
<keyword evidence="2 5" id="KW-0812">Transmembrane</keyword>
<evidence type="ECO:0000313" key="7">
    <source>
        <dbReference type="EMBL" id="ABG59245.1"/>
    </source>
</evidence>
<keyword evidence="3 5" id="KW-1133">Transmembrane helix</keyword>
<evidence type="ECO:0000256" key="2">
    <source>
        <dbReference type="ARBA" id="ARBA00022692"/>
    </source>
</evidence>
<evidence type="ECO:0000256" key="1">
    <source>
        <dbReference type="ARBA" id="ARBA00004141"/>
    </source>
</evidence>
<dbReference type="KEGG" id="chu:CHU_1979"/>
<organism evidence="7 8">
    <name type="scientific">Cytophaga hutchinsonii (strain ATCC 33406 / DSM 1761 / CIP 103989 / NBRC 15051 / NCIMB 9469 / D465)</name>
    <dbReference type="NCBI Taxonomy" id="269798"/>
    <lineage>
        <taxon>Bacteria</taxon>
        <taxon>Pseudomonadati</taxon>
        <taxon>Bacteroidota</taxon>
        <taxon>Cytophagia</taxon>
        <taxon>Cytophagales</taxon>
        <taxon>Cytophagaceae</taxon>
        <taxon>Cytophaga</taxon>
    </lineage>
</organism>
<evidence type="ECO:0000259" key="6">
    <source>
        <dbReference type="Pfam" id="PF01699"/>
    </source>
</evidence>
<feature type="domain" description="Sodium/calcium exchanger membrane region" evidence="6">
    <location>
        <begin position="58"/>
        <end position="210"/>
    </location>
</feature>
<feature type="transmembrane region" description="Helical" evidence="5">
    <location>
        <begin position="362"/>
        <end position="381"/>
    </location>
</feature>
<proteinExistence type="predicted"/>
<accession>A0A6N4SS57</accession>
<dbReference type="GO" id="GO:0015386">
    <property type="term" value="F:potassium:proton antiporter activity"/>
    <property type="evidence" value="ECO:0007669"/>
    <property type="project" value="TreeGrafter"/>
</dbReference>
<feature type="transmembrane region" description="Helical" evidence="5">
    <location>
        <begin position="332"/>
        <end position="355"/>
    </location>
</feature>
<dbReference type="Proteomes" id="UP000001822">
    <property type="component" value="Chromosome"/>
</dbReference>
<dbReference type="AlphaFoldDB" id="A0A6N4SS57"/>
<feature type="transmembrane region" description="Helical" evidence="5">
    <location>
        <begin position="229"/>
        <end position="253"/>
    </location>
</feature>
<evidence type="ECO:0000256" key="3">
    <source>
        <dbReference type="ARBA" id="ARBA00022989"/>
    </source>
</evidence>
<feature type="transmembrane region" description="Helical" evidence="5">
    <location>
        <begin position="273"/>
        <end position="293"/>
    </location>
</feature>
<evidence type="ECO:0000256" key="4">
    <source>
        <dbReference type="ARBA" id="ARBA00023136"/>
    </source>
</evidence>
<name>A0A6N4SS57_CYTH3</name>
<dbReference type="GO" id="GO:0015385">
    <property type="term" value="F:sodium:proton antiporter activity"/>
    <property type="evidence" value="ECO:0007669"/>
    <property type="project" value="TreeGrafter"/>
</dbReference>
<feature type="domain" description="Sodium/calcium exchanger membrane region" evidence="6">
    <location>
        <begin position="238"/>
        <end position="380"/>
    </location>
</feature>
<keyword evidence="4 5" id="KW-0472">Membrane</keyword>
<dbReference type="EMBL" id="CP000383">
    <property type="protein sequence ID" value="ABG59245.1"/>
    <property type="molecule type" value="Genomic_DNA"/>
</dbReference>
<evidence type="ECO:0000313" key="8">
    <source>
        <dbReference type="Proteomes" id="UP000001822"/>
    </source>
</evidence>
<dbReference type="InterPro" id="IPR004837">
    <property type="entry name" value="NaCa_Exmemb"/>
</dbReference>
<dbReference type="PANTHER" id="PTHR37958:SF1">
    <property type="entry name" value="SODIUM-POTASSIUM_PROTON ANTIPORTER CHAA"/>
    <property type="match status" value="1"/>
</dbReference>
<dbReference type="PANTHER" id="PTHR37958">
    <property type="entry name" value="SODIUM-POTASSIUM/PROTON ANTIPORTER CHAA"/>
    <property type="match status" value="1"/>
</dbReference>
<feature type="transmembrane region" description="Helical" evidence="5">
    <location>
        <begin position="190"/>
        <end position="208"/>
    </location>
</feature>
<evidence type="ECO:0000256" key="5">
    <source>
        <dbReference type="SAM" id="Phobius"/>
    </source>
</evidence>
<dbReference type="InterPro" id="IPR052946">
    <property type="entry name" value="Alkaline_pH_Ca-Antiporter"/>
</dbReference>
<keyword evidence="8" id="KW-1185">Reference proteome</keyword>
<protein>
    <submittedName>
        <fullName evidence="7">Calcium/proton antiporter</fullName>
    </submittedName>
</protein>
<feature type="transmembrane region" description="Helical" evidence="5">
    <location>
        <begin position="157"/>
        <end position="178"/>
    </location>
</feature>
<dbReference type="GO" id="GO:0005886">
    <property type="term" value="C:plasma membrane"/>
    <property type="evidence" value="ECO:0007669"/>
    <property type="project" value="TreeGrafter"/>
</dbReference>
<feature type="transmembrane region" description="Helical" evidence="5">
    <location>
        <begin position="31"/>
        <end position="51"/>
    </location>
</feature>